<dbReference type="PANTHER" id="PTHR38096">
    <property type="entry name" value="ENTEROBACTIN SYNTHASE COMPONENT D"/>
    <property type="match status" value="1"/>
</dbReference>
<evidence type="ECO:0000313" key="16">
    <source>
        <dbReference type="EMBL" id="MBB3992944.1"/>
    </source>
</evidence>
<sequence>MNIDPALVTALTQSVLPLGLAVAARDPRQMPVAADPEEAVNLKGAVPKRLAEFHAGRAAARAAMVSLSLPPRPVPIGADRAPIWPEGLTGSISHTSSACVAAVGPRSTWAGIGVDLEDATPLDPLLVAEVCTKAEQIWLGTQPAAERGVMAKLIFSAKEAAYKAQYPLTGALFGFEVLELTIDRNTSRFSACFQSTQGPFVKGAVLAGSYAHAAGLLVTGVVVRQSAMADLVNG</sequence>
<evidence type="ECO:0000256" key="12">
    <source>
        <dbReference type="PIRSR" id="PIRSR603542-1"/>
    </source>
</evidence>
<keyword evidence="13" id="KW-0460">Magnesium</keyword>
<dbReference type="Gene3D" id="3.90.470.20">
    <property type="entry name" value="4'-phosphopantetheinyl transferase domain"/>
    <property type="match status" value="1"/>
</dbReference>
<dbReference type="InterPro" id="IPR037143">
    <property type="entry name" value="4-PPantetheinyl_Trfase_dom_sf"/>
</dbReference>
<dbReference type="GO" id="GO:0005886">
    <property type="term" value="C:plasma membrane"/>
    <property type="evidence" value="ECO:0007669"/>
    <property type="project" value="TreeGrafter"/>
</dbReference>
<evidence type="ECO:0000256" key="5">
    <source>
        <dbReference type="ARBA" id="ARBA00019087"/>
    </source>
</evidence>
<feature type="binding site" evidence="12">
    <location>
        <position position="159"/>
    </location>
    <ligand>
        <name>CoA</name>
        <dbReference type="ChEBI" id="CHEBI:57287"/>
    </ligand>
</feature>
<gene>
    <name evidence="16" type="ORF">GGR95_000563</name>
</gene>
<evidence type="ECO:0000256" key="3">
    <source>
        <dbReference type="ARBA" id="ARBA00008342"/>
    </source>
</evidence>
<dbReference type="Proteomes" id="UP000530268">
    <property type="component" value="Unassembled WGS sequence"/>
</dbReference>
<evidence type="ECO:0000256" key="13">
    <source>
        <dbReference type="PIRSR" id="PIRSR603542-2"/>
    </source>
</evidence>
<feature type="domain" description="4'-phosphopantetheinyl transferase N-terminal" evidence="15">
    <location>
        <begin position="38"/>
        <end position="103"/>
    </location>
</feature>
<dbReference type="PRINTS" id="PR01399">
    <property type="entry name" value="ENTSNTHTASED"/>
</dbReference>
<evidence type="ECO:0000256" key="9">
    <source>
        <dbReference type="ARBA" id="ARBA00031996"/>
    </source>
</evidence>
<name>A0A7W6H0R1_9RHOB</name>
<keyword evidence="17" id="KW-1185">Reference proteome</keyword>
<feature type="binding site" evidence="13">
    <location>
        <position position="117"/>
    </location>
    <ligand>
        <name>Mg(2+)</name>
        <dbReference type="ChEBI" id="CHEBI:18420"/>
    </ligand>
</feature>
<evidence type="ECO:0000259" key="15">
    <source>
        <dbReference type="Pfam" id="PF17837"/>
    </source>
</evidence>
<evidence type="ECO:0000256" key="11">
    <source>
        <dbReference type="ARBA" id="ARBA00049191"/>
    </source>
</evidence>
<evidence type="ECO:0000256" key="8">
    <source>
        <dbReference type="ARBA" id="ARBA00029894"/>
    </source>
</evidence>
<dbReference type="InterPro" id="IPR008278">
    <property type="entry name" value="4-PPantetheinyl_Trfase_dom"/>
</dbReference>
<feature type="binding site" evidence="12">
    <location>
        <position position="49"/>
    </location>
    <ligand>
        <name>CoA</name>
        <dbReference type="ChEBI" id="CHEBI:57287"/>
    </ligand>
</feature>
<evidence type="ECO:0000313" key="17">
    <source>
        <dbReference type="Proteomes" id="UP000530268"/>
    </source>
</evidence>
<keyword evidence="7" id="KW-0259">Enterobactin biosynthesis</keyword>
<evidence type="ECO:0000256" key="6">
    <source>
        <dbReference type="ARBA" id="ARBA00022679"/>
    </source>
</evidence>
<protein>
    <recommendedName>
        <fullName evidence="5">Enterobactin synthase component D</fullName>
    </recommendedName>
    <alternativeName>
        <fullName evidence="8">4'-phosphopantetheinyl transferase EntD</fullName>
    </alternativeName>
    <alternativeName>
        <fullName evidence="9">Enterochelin synthase D</fullName>
    </alternativeName>
</protein>
<proteinExistence type="inferred from homology"/>
<comment type="catalytic activity">
    <reaction evidence="11">
        <text>apo-[peptidyl-carrier protein] + CoA = holo-[peptidyl-carrier protein] + adenosine 3',5'-bisphosphate + H(+)</text>
        <dbReference type="Rhea" id="RHEA:46228"/>
        <dbReference type="Rhea" id="RHEA-COMP:11479"/>
        <dbReference type="Rhea" id="RHEA-COMP:11480"/>
        <dbReference type="ChEBI" id="CHEBI:15378"/>
        <dbReference type="ChEBI" id="CHEBI:29999"/>
        <dbReference type="ChEBI" id="CHEBI:57287"/>
        <dbReference type="ChEBI" id="CHEBI:58343"/>
        <dbReference type="ChEBI" id="CHEBI:64479"/>
    </reaction>
</comment>
<evidence type="ECO:0000256" key="7">
    <source>
        <dbReference type="ARBA" id="ARBA00023191"/>
    </source>
</evidence>
<keyword evidence="13" id="KW-0479">Metal-binding</keyword>
<dbReference type="GO" id="GO:0008897">
    <property type="term" value="F:holo-[acyl-carrier-protein] synthase activity"/>
    <property type="evidence" value="ECO:0007669"/>
    <property type="project" value="InterPro"/>
</dbReference>
<dbReference type="PANTHER" id="PTHR38096:SF1">
    <property type="entry name" value="ENTEROBACTIN SYNTHASE COMPONENT D"/>
    <property type="match status" value="1"/>
</dbReference>
<evidence type="ECO:0000256" key="4">
    <source>
        <dbReference type="ARBA" id="ARBA00011503"/>
    </source>
</evidence>
<dbReference type="Pfam" id="PF17837">
    <property type="entry name" value="4PPT_N"/>
    <property type="match status" value="1"/>
</dbReference>
<dbReference type="InterPro" id="IPR041354">
    <property type="entry name" value="4PPT_N"/>
</dbReference>
<comment type="subunit">
    <text evidence="4">EntB, EntD, EntE, and EntF form a multienzyme complex called enterobactin synthase.</text>
</comment>
<comment type="catalytic activity">
    <reaction evidence="10">
        <text>apo-[aryl-carrier protein] + CoA = holo-[aryl-carrier protein] + adenosine 3',5'-bisphosphate + H(+)</text>
        <dbReference type="Rhea" id="RHEA:48404"/>
        <dbReference type="Rhea" id="RHEA-COMP:15903"/>
        <dbReference type="Rhea" id="RHEA-COMP:17557"/>
        <dbReference type="ChEBI" id="CHEBI:15378"/>
        <dbReference type="ChEBI" id="CHEBI:29999"/>
        <dbReference type="ChEBI" id="CHEBI:57287"/>
        <dbReference type="ChEBI" id="CHEBI:58343"/>
        <dbReference type="ChEBI" id="CHEBI:64479"/>
    </reaction>
</comment>
<feature type="binding site" evidence="12">
    <location>
        <position position="57"/>
    </location>
    <ligand>
        <name>CoA</name>
        <dbReference type="ChEBI" id="CHEBI:57287"/>
    </ligand>
</feature>
<feature type="binding site" evidence="12">
    <location>
        <position position="163"/>
    </location>
    <ligand>
        <name>CoA</name>
        <dbReference type="ChEBI" id="CHEBI:57287"/>
    </ligand>
</feature>
<dbReference type="InterPro" id="IPR003542">
    <property type="entry name" value="Enbac_synth_compD-like"/>
</dbReference>
<dbReference type="GO" id="GO:0009366">
    <property type="term" value="C:enterobactin synthetase complex"/>
    <property type="evidence" value="ECO:0007669"/>
    <property type="project" value="InterPro"/>
</dbReference>
<dbReference type="SUPFAM" id="SSF56214">
    <property type="entry name" value="4'-phosphopantetheinyl transferase"/>
    <property type="match status" value="1"/>
</dbReference>
<evidence type="ECO:0000256" key="2">
    <source>
        <dbReference type="ARBA" id="ARBA00004993"/>
    </source>
</evidence>
<comment type="cofactor">
    <cofactor evidence="13">
        <name>Mg(2+)</name>
        <dbReference type="ChEBI" id="CHEBI:18420"/>
    </cofactor>
</comment>
<dbReference type="GO" id="GO:0009239">
    <property type="term" value="P:enterobactin biosynthetic process"/>
    <property type="evidence" value="ECO:0007669"/>
    <property type="project" value="UniProtKB-UniPathway"/>
</dbReference>
<dbReference type="RefSeq" id="WP_343042033.1">
    <property type="nucleotide sequence ID" value="NZ_JACIEI010000001.1"/>
</dbReference>
<dbReference type="Pfam" id="PF01648">
    <property type="entry name" value="ACPS"/>
    <property type="match status" value="1"/>
</dbReference>
<dbReference type="AlphaFoldDB" id="A0A7W6H0R1"/>
<feature type="binding site" evidence="12">
    <location>
        <position position="115"/>
    </location>
    <ligand>
        <name>CoA</name>
        <dbReference type="ChEBI" id="CHEBI:57287"/>
    </ligand>
</feature>
<accession>A0A7W6H0R1</accession>
<comment type="similarity">
    <text evidence="3">Belongs to the P-Pant transferase superfamily. EntD family.</text>
</comment>
<dbReference type="GO" id="GO:0000287">
    <property type="term" value="F:magnesium ion binding"/>
    <property type="evidence" value="ECO:0007669"/>
    <property type="project" value="InterPro"/>
</dbReference>
<reference evidence="16 17" key="1">
    <citation type="submission" date="2020-08" db="EMBL/GenBank/DDBJ databases">
        <title>Genomic Encyclopedia of Type Strains, Phase IV (KMG-IV): sequencing the most valuable type-strain genomes for metagenomic binning, comparative biology and taxonomic classification.</title>
        <authorList>
            <person name="Goeker M."/>
        </authorList>
    </citation>
    <scope>NUCLEOTIDE SEQUENCE [LARGE SCALE GENOMIC DNA]</scope>
    <source>
        <strain evidence="16 17">DSM 102234</strain>
    </source>
</reference>
<evidence type="ECO:0000259" key="14">
    <source>
        <dbReference type="Pfam" id="PF01648"/>
    </source>
</evidence>
<comment type="caution">
    <text evidence="16">The sequence shown here is derived from an EMBL/GenBank/DDBJ whole genome shotgun (WGS) entry which is preliminary data.</text>
</comment>
<dbReference type="EMBL" id="JACIEI010000001">
    <property type="protein sequence ID" value="MBB3992944.1"/>
    <property type="molecule type" value="Genomic_DNA"/>
</dbReference>
<feature type="domain" description="4'-phosphopantetheinyl transferase" evidence="14">
    <location>
        <begin position="111"/>
        <end position="201"/>
    </location>
</feature>
<feature type="binding site" evidence="13">
    <location>
        <position position="115"/>
    </location>
    <ligand>
        <name>Mg(2+)</name>
        <dbReference type="ChEBI" id="CHEBI:18420"/>
    </ligand>
</feature>
<comment type="pathway">
    <text evidence="2">Siderophore biosynthesis; enterobactin biosynthesis.</text>
</comment>
<keyword evidence="6 16" id="KW-0808">Transferase</keyword>
<feature type="binding site" evidence="12">
    <location>
        <begin position="93"/>
        <end position="94"/>
    </location>
    <ligand>
        <name>CoA</name>
        <dbReference type="ChEBI" id="CHEBI:57287"/>
    </ligand>
</feature>
<evidence type="ECO:0000256" key="10">
    <source>
        <dbReference type="ARBA" id="ARBA00049176"/>
    </source>
</evidence>
<comment type="function">
    <text evidence="1">Involved in the biosynthesis of the siderophore enterobactin (enterochelin), which is a macrocyclic trimeric lactone of N-(2,3-dihydroxybenzoyl)-serine. The serine trilactone serves as a scaffolding for the three catechol functionalities that provide hexadentate coordination for the tightly ligated iron(2+) atoms. Plays an essential role in the assembly of the enterobactin by catalyzing the transfer of the 4'-phosphopantetheine (Ppant) moiety from coenzyme A to the apo-domains of both EntB (ArCP domain) and EntF (PCP domain) to yield their holo-forms which make them competent for the activation of 2,3-dihydroxybenzoate (DHB) and L-serine, respectively.</text>
</comment>
<evidence type="ECO:0000256" key="1">
    <source>
        <dbReference type="ARBA" id="ARBA00003937"/>
    </source>
</evidence>
<dbReference type="UniPathway" id="UPA00017"/>
<organism evidence="16 17">
    <name type="scientific">Sulfitobacter undariae</name>
    <dbReference type="NCBI Taxonomy" id="1563671"/>
    <lineage>
        <taxon>Bacteria</taxon>
        <taxon>Pseudomonadati</taxon>
        <taxon>Pseudomonadota</taxon>
        <taxon>Alphaproteobacteria</taxon>
        <taxon>Rhodobacterales</taxon>
        <taxon>Roseobacteraceae</taxon>
        <taxon>Sulfitobacter</taxon>
    </lineage>
</organism>